<dbReference type="InterPro" id="IPR046893">
    <property type="entry name" value="MSSS"/>
</dbReference>
<keyword evidence="2 9" id="KW-0699">rRNA-binding</keyword>
<dbReference type="CDD" id="cd03280">
    <property type="entry name" value="ABC_MutS2"/>
    <property type="match status" value="1"/>
</dbReference>
<evidence type="ECO:0000256" key="5">
    <source>
        <dbReference type="ARBA" id="ARBA00022801"/>
    </source>
</evidence>
<keyword evidence="10" id="KW-0175">Coiled coil</keyword>
<keyword evidence="6 9" id="KW-0067">ATP-binding</keyword>
<dbReference type="InterPro" id="IPR036063">
    <property type="entry name" value="Smr_dom_sf"/>
</dbReference>
<keyword evidence="8 9" id="KW-0238">DNA-binding</keyword>
<evidence type="ECO:0000256" key="7">
    <source>
        <dbReference type="ARBA" id="ARBA00022884"/>
    </source>
</evidence>
<keyword evidence="7 9" id="KW-0694">RNA-binding</keyword>
<keyword evidence="4 9" id="KW-0255">Endonuclease</keyword>
<dbReference type="GO" id="GO:0045910">
    <property type="term" value="P:negative regulation of DNA recombination"/>
    <property type="evidence" value="ECO:0007669"/>
    <property type="project" value="InterPro"/>
</dbReference>
<dbReference type="HOGENOM" id="CLU_011252_2_1_9"/>
<evidence type="ECO:0000256" key="1">
    <source>
        <dbReference type="ARBA" id="ARBA00022722"/>
    </source>
</evidence>
<gene>
    <name evidence="9" type="primary">mutS2</name>
    <name evidence="9" type="synonym">rqcU</name>
    <name evidence="12" type="ORF">HMPREF9708_01233</name>
</gene>
<dbReference type="STRING" id="883113.HMPREF9708_01233"/>
<evidence type="ECO:0000313" key="13">
    <source>
        <dbReference type="Proteomes" id="UP000006190"/>
    </source>
</evidence>
<dbReference type="PROSITE" id="PS00486">
    <property type="entry name" value="DNA_MISMATCH_REPAIR_2"/>
    <property type="match status" value="1"/>
</dbReference>
<dbReference type="HAMAP" id="MF_00092">
    <property type="entry name" value="MutS2"/>
    <property type="match status" value="1"/>
</dbReference>
<dbReference type="NCBIfam" id="TIGR01069">
    <property type="entry name" value="mutS2"/>
    <property type="match status" value="1"/>
</dbReference>
<dbReference type="PROSITE" id="PS50828">
    <property type="entry name" value="SMR"/>
    <property type="match status" value="1"/>
</dbReference>
<dbReference type="InterPro" id="IPR027417">
    <property type="entry name" value="P-loop_NTPase"/>
</dbReference>
<dbReference type="GO" id="GO:0019843">
    <property type="term" value="F:rRNA binding"/>
    <property type="evidence" value="ECO:0007669"/>
    <property type="project" value="UniProtKB-UniRule"/>
</dbReference>
<evidence type="ECO:0000256" key="9">
    <source>
        <dbReference type="HAMAP-Rule" id="MF_00092"/>
    </source>
</evidence>
<evidence type="ECO:0000256" key="8">
    <source>
        <dbReference type="ARBA" id="ARBA00023125"/>
    </source>
</evidence>
<dbReference type="SMART" id="SM00533">
    <property type="entry name" value="MUTSd"/>
    <property type="match status" value="1"/>
</dbReference>
<accession>H3NK44</accession>
<dbReference type="GO" id="GO:0004519">
    <property type="term" value="F:endonuclease activity"/>
    <property type="evidence" value="ECO:0007669"/>
    <property type="project" value="UniProtKB-UniRule"/>
</dbReference>
<comment type="function">
    <text evidence="9">Endonuclease that is involved in the suppression of homologous recombination and thus may have a key role in the control of bacterial genetic diversity.</text>
</comment>
<sequence>MNMQKTLQKLEYDKVKNQLRPHCRTNMAKDLVDQLQPSASLKEIETWQDEVEEALAILDQNKSIPIPHLKGLGMAFKRLKLQAFLNGYELSQIGKLLTTVGQLLDFFDQMKAEEKNYPALDKWVDQCVALPDLVHQIDQTVNEEGSVLSSASIKLAGIRRSQSQTEQAIRNVLNQLLRSKASQLSDALITIRNDRFVLPVKAEFRGQFGGTVHDQSSTGQTLYVEPQAVVALNNKLADLAAQEKAEIERILEELSMALVPYVSEIRQNERMIAQLDFIQAKAAYAKANQATKPSFSEDQQIALWQARHPLIDPDKIVANDILIGDSYQLLVITGPNTGGKTIILKTLGLVQVMGQSGLFVPCEAGSQLGVFEGIYADIGDEQSIEQSLSTFSSHMTNIVKIIEASHESSLVLFDELGSGTDPQEGAALAMAILDYLRKVGATVMATTHYPELKVYAHETPKTVNASMEFDSESLSPTYRLLIGVPGRSNAFDISKRLGLREDILADARQGISKESQSLNEMVAKLERERRQSELKHASAVEFLNRSEQLLKDLRTEYNRYLDQKEDLMEKAKRQANEKVAEAQKEAEKLLQEIRDLQLVQGQNQTIKEHVLIDKKQAFDQLKEAENLKKNKVLKKAKKAQGFAVGDQVEVLSYQQRGVVVEQVAKNEYLVQMGILKMKFPAEELNAIAPVQSSKHRVNVQRRAGSKVSTSLDLRGQRYDAAMQGLTQYLDQALLSNHPMVTIIHGKGTGALRKGVQKKLESHPQVDHYEFSAPNAGGDGSTVVYFK</sequence>
<name>H3NK44_9LACT</name>
<keyword evidence="13" id="KW-1185">Reference proteome</keyword>
<dbReference type="FunFam" id="3.40.50.300:FF:000830">
    <property type="entry name" value="Endonuclease MutS2"/>
    <property type="match status" value="1"/>
</dbReference>
<feature type="coiled-coil region" evidence="10">
    <location>
        <begin position="508"/>
        <end position="599"/>
    </location>
</feature>
<dbReference type="EC" id="3.1.-.-" evidence="9"/>
<dbReference type="PANTHER" id="PTHR48466:SF2">
    <property type="entry name" value="OS10G0509000 PROTEIN"/>
    <property type="match status" value="1"/>
</dbReference>
<dbReference type="InterPro" id="IPR005747">
    <property type="entry name" value="MutS2"/>
</dbReference>
<dbReference type="GO" id="GO:0043023">
    <property type="term" value="F:ribosomal large subunit binding"/>
    <property type="evidence" value="ECO:0007669"/>
    <property type="project" value="UniProtKB-UniRule"/>
</dbReference>
<dbReference type="GO" id="GO:0005524">
    <property type="term" value="F:ATP binding"/>
    <property type="evidence" value="ECO:0007669"/>
    <property type="project" value="UniProtKB-UniRule"/>
</dbReference>
<dbReference type="GO" id="GO:0006298">
    <property type="term" value="P:mismatch repair"/>
    <property type="evidence" value="ECO:0007669"/>
    <property type="project" value="InterPro"/>
</dbReference>
<dbReference type="SMART" id="SM00534">
    <property type="entry name" value="MUTSac"/>
    <property type="match status" value="1"/>
</dbReference>
<keyword evidence="5 9" id="KW-0378">Hydrolase</keyword>
<dbReference type="Pfam" id="PF00488">
    <property type="entry name" value="MutS_V"/>
    <property type="match status" value="1"/>
</dbReference>
<evidence type="ECO:0000256" key="6">
    <source>
        <dbReference type="ARBA" id="ARBA00022840"/>
    </source>
</evidence>
<dbReference type="SMART" id="SM00463">
    <property type="entry name" value="SMR"/>
    <property type="match status" value="1"/>
</dbReference>
<comment type="subunit">
    <text evidence="9">Homodimer. Binds to stalled ribosomes, contacting rRNA.</text>
</comment>
<dbReference type="SUPFAM" id="SSF52540">
    <property type="entry name" value="P-loop containing nucleoside triphosphate hydrolases"/>
    <property type="match status" value="1"/>
</dbReference>
<keyword evidence="3 9" id="KW-0547">Nucleotide-binding</keyword>
<dbReference type="PIRSF" id="PIRSF005814">
    <property type="entry name" value="MutS_YshD"/>
    <property type="match status" value="1"/>
</dbReference>
<dbReference type="InterPro" id="IPR000432">
    <property type="entry name" value="DNA_mismatch_repair_MutS_C"/>
</dbReference>
<dbReference type="InterPro" id="IPR007696">
    <property type="entry name" value="DNA_mismatch_repair_MutS_core"/>
</dbReference>
<evidence type="ECO:0000256" key="2">
    <source>
        <dbReference type="ARBA" id="ARBA00022730"/>
    </source>
</evidence>
<dbReference type="Gene3D" id="3.30.1370.110">
    <property type="match status" value="1"/>
</dbReference>
<proteinExistence type="inferred from homology"/>
<protein>
    <recommendedName>
        <fullName evidence="9">Endonuclease MutS2</fullName>
        <ecNumber evidence="9">3.1.-.-</ecNumber>
    </recommendedName>
    <alternativeName>
        <fullName evidence="9">Ribosome-associated protein quality control-upstream factor</fullName>
        <shortName evidence="9">RQC-upstream factor</shortName>
        <shortName evidence="9">RqcU</shortName>
        <ecNumber evidence="9">3.6.4.-</ecNumber>
    </alternativeName>
</protein>
<comment type="similarity">
    <text evidence="9">Belongs to the DNA mismatch repair MutS family. MutS2 subfamily.</text>
</comment>
<feature type="binding site" evidence="9">
    <location>
        <begin position="334"/>
        <end position="341"/>
    </location>
    <ligand>
        <name>ATP</name>
        <dbReference type="ChEBI" id="CHEBI:30616"/>
    </ligand>
</feature>
<dbReference type="InterPro" id="IPR002625">
    <property type="entry name" value="Smr_dom"/>
</dbReference>
<dbReference type="EC" id="3.6.4.-" evidence="9"/>
<dbReference type="RefSeq" id="WP_006309432.1">
    <property type="nucleotide sequence ID" value="NZ_JH601133.1"/>
</dbReference>
<dbReference type="PATRIC" id="fig|883113.3.peg.1229"/>
<dbReference type="Pfam" id="PF01713">
    <property type="entry name" value="Smr"/>
    <property type="match status" value="1"/>
</dbReference>
<dbReference type="SUPFAM" id="SSF48334">
    <property type="entry name" value="DNA repair protein MutS, domain III"/>
    <property type="match status" value="1"/>
</dbReference>
<dbReference type="PANTHER" id="PTHR48466">
    <property type="entry name" value="OS10G0509000 PROTEIN-RELATED"/>
    <property type="match status" value="1"/>
</dbReference>
<dbReference type="GO" id="GO:0072344">
    <property type="term" value="P:rescue of stalled ribosome"/>
    <property type="evidence" value="ECO:0007669"/>
    <property type="project" value="UniProtKB-UniRule"/>
</dbReference>
<dbReference type="EMBL" id="AGEG01000014">
    <property type="protein sequence ID" value="EHR36561.1"/>
    <property type="molecule type" value="Genomic_DNA"/>
</dbReference>
<dbReference type="InterPro" id="IPR036187">
    <property type="entry name" value="DNA_mismatch_repair_MutS_sf"/>
</dbReference>
<dbReference type="GO" id="GO:0030983">
    <property type="term" value="F:mismatched DNA binding"/>
    <property type="evidence" value="ECO:0007669"/>
    <property type="project" value="InterPro"/>
</dbReference>
<comment type="function">
    <text evidence="9">Acts as a ribosome collision sensor, splitting the ribosome into its 2 subunits. Detects stalled/collided 70S ribosomes which it binds and splits by an ATP-hydrolysis driven conformational change. Acts upstream of the ribosome quality control system (RQC), a ribosome-associated complex that mediates the extraction of incompletely synthesized nascent chains from stalled ribosomes and their subsequent degradation. Probably generates substrates for RQC.</text>
</comment>
<dbReference type="GO" id="GO:0140664">
    <property type="term" value="F:ATP-dependent DNA damage sensor activity"/>
    <property type="evidence" value="ECO:0007669"/>
    <property type="project" value="InterPro"/>
</dbReference>
<dbReference type="InterPro" id="IPR045076">
    <property type="entry name" value="MutS"/>
</dbReference>
<feature type="domain" description="Smr" evidence="11">
    <location>
        <begin position="711"/>
        <end position="786"/>
    </location>
</feature>
<comment type="caution">
    <text evidence="12">The sequence shown here is derived from an EMBL/GenBank/DDBJ whole genome shotgun (WGS) entry which is preliminary data.</text>
</comment>
<dbReference type="Gene3D" id="3.40.50.300">
    <property type="entry name" value="P-loop containing nucleotide triphosphate hydrolases"/>
    <property type="match status" value="1"/>
</dbReference>
<dbReference type="Pfam" id="PF20297">
    <property type="entry name" value="MSSS"/>
    <property type="match status" value="1"/>
</dbReference>
<organism evidence="12 13">
    <name type="scientific">Facklamia languida CCUG 37842</name>
    <dbReference type="NCBI Taxonomy" id="883113"/>
    <lineage>
        <taxon>Bacteria</taxon>
        <taxon>Bacillati</taxon>
        <taxon>Bacillota</taxon>
        <taxon>Bacilli</taxon>
        <taxon>Lactobacillales</taxon>
        <taxon>Aerococcaceae</taxon>
        <taxon>Facklamia</taxon>
    </lineage>
</organism>
<keyword evidence="1 9" id="KW-0540">Nuclease</keyword>
<dbReference type="SUPFAM" id="SSF160443">
    <property type="entry name" value="SMR domain-like"/>
    <property type="match status" value="1"/>
</dbReference>
<reference evidence="12 13" key="1">
    <citation type="submission" date="2012-01" db="EMBL/GenBank/DDBJ databases">
        <title>The Genome Sequence of Facklamia languida CCUG 37842.</title>
        <authorList>
            <consortium name="The Broad Institute Genome Sequencing Platform"/>
            <person name="Earl A."/>
            <person name="Ward D."/>
            <person name="Feldgarden M."/>
            <person name="Gevers D."/>
            <person name="Huys G."/>
            <person name="Young S.K."/>
            <person name="Zeng Q."/>
            <person name="Gargeya S."/>
            <person name="Fitzgerald M."/>
            <person name="Haas B."/>
            <person name="Abouelleil A."/>
            <person name="Alvarado L."/>
            <person name="Arachchi H.M."/>
            <person name="Berlin A."/>
            <person name="Chapman S.B."/>
            <person name="Gearin G."/>
            <person name="Goldberg J."/>
            <person name="Griggs A."/>
            <person name="Gujja S."/>
            <person name="Hansen M."/>
            <person name="Heiman D."/>
            <person name="Howarth C."/>
            <person name="Larimer J."/>
            <person name="Lui A."/>
            <person name="MacDonald P.J.P."/>
            <person name="McCowen C."/>
            <person name="Montmayeur A."/>
            <person name="Murphy C."/>
            <person name="Neiman D."/>
            <person name="Pearson M."/>
            <person name="Priest M."/>
            <person name="Roberts A."/>
            <person name="Saif S."/>
            <person name="Shea T."/>
            <person name="Sisk P."/>
            <person name="Stolte C."/>
            <person name="Sykes S."/>
            <person name="Wortman J."/>
            <person name="Nusbaum C."/>
            <person name="Birren B."/>
        </authorList>
    </citation>
    <scope>NUCLEOTIDE SEQUENCE [LARGE SCALE GENOMIC DNA]</scope>
    <source>
        <strain evidence="12 13">CCUG 37842</strain>
    </source>
</reference>
<evidence type="ECO:0000313" key="12">
    <source>
        <dbReference type="EMBL" id="EHR36561.1"/>
    </source>
</evidence>
<dbReference type="eggNOG" id="COG1193">
    <property type="taxonomic scope" value="Bacteria"/>
</dbReference>
<dbReference type="Proteomes" id="UP000006190">
    <property type="component" value="Unassembled WGS sequence"/>
</dbReference>
<dbReference type="AlphaFoldDB" id="H3NK44"/>
<evidence type="ECO:0000259" key="11">
    <source>
        <dbReference type="PROSITE" id="PS50828"/>
    </source>
</evidence>
<evidence type="ECO:0000256" key="10">
    <source>
        <dbReference type="SAM" id="Coils"/>
    </source>
</evidence>
<dbReference type="GO" id="GO:0016887">
    <property type="term" value="F:ATP hydrolysis activity"/>
    <property type="evidence" value="ECO:0007669"/>
    <property type="project" value="InterPro"/>
</dbReference>
<dbReference type="OrthoDB" id="9808166at2"/>
<evidence type="ECO:0000256" key="4">
    <source>
        <dbReference type="ARBA" id="ARBA00022759"/>
    </source>
</evidence>
<evidence type="ECO:0000256" key="3">
    <source>
        <dbReference type="ARBA" id="ARBA00022741"/>
    </source>
</evidence>